<dbReference type="AlphaFoldDB" id="A0A382UZP7"/>
<gene>
    <name evidence="2" type="ORF">METZ01_LOCUS392005</name>
</gene>
<name>A0A382UZP7_9ZZZZ</name>
<proteinExistence type="predicted"/>
<feature type="transmembrane region" description="Helical" evidence="1">
    <location>
        <begin position="16"/>
        <end position="34"/>
    </location>
</feature>
<sequence>LFSVREREKIKMKNKVLTITIIANIFFYLIFFAYDDKYLSSQTVDQLNQISIEEYNMSILSIDSNKKLISVITAIKLNNMNEEPFVPNFDVSKNNKMDFIRFSIPEGFSNLYLESTLPEGGFIEMEKGFALTASIPSGEQHLIFNYEVTYESDHLILPIHLPHGAKSVKIIIPNGGGKIRGDKINFAGEVNISDKVFHEYFGENYKNGEYLNLKIYNLPSNFFLDIFRNLDYRMINLAIIISMSSIIMITITLYIFKKSKKA</sequence>
<keyword evidence="1" id="KW-1133">Transmembrane helix</keyword>
<dbReference type="EMBL" id="UINC01147685">
    <property type="protein sequence ID" value="SVD39151.1"/>
    <property type="molecule type" value="Genomic_DNA"/>
</dbReference>
<feature type="non-terminal residue" evidence="2">
    <location>
        <position position="1"/>
    </location>
</feature>
<reference evidence="2" key="1">
    <citation type="submission" date="2018-05" db="EMBL/GenBank/DDBJ databases">
        <authorList>
            <person name="Lanie J.A."/>
            <person name="Ng W.-L."/>
            <person name="Kazmierczak K.M."/>
            <person name="Andrzejewski T.M."/>
            <person name="Davidsen T.M."/>
            <person name="Wayne K.J."/>
            <person name="Tettelin H."/>
            <person name="Glass J.I."/>
            <person name="Rusch D."/>
            <person name="Podicherti R."/>
            <person name="Tsui H.-C.T."/>
            <person name="Winkler M.E."/>
        </authorList>
    </citation>
    <scope>NUCLEOTIDE SEQUENCE</scope>
</reference>
<keyword evidence="1" id="KW-0472">Membrane</keyword>
<accession>A0A382UZP7</accession>
<feature type="transmembrane region" description="Helical" evidence="1">
    <location>
        <begin position="234"/>
        <end position="256"/>
    </location>
</feature>
<organism evidence="2">
    <name type="scientific">marine metagenome</name>
    <dbReference type="NCBI Taxonomy" id="408172"/>
    <lineage>
        <taxon>unclassified sequences</taxon>
        <taxon>metagenomes</taxon>
        <taxon>ecological metagenomes</taxon>
    </lineage>
</organism>
<protein>
    <submittedName>
        <fullName evidence="2">Uncharacterized protein</fullName>
    </submittedName>
</protein>
<evidence type="ECO:0000313" key="2">
    <source>
        <dbReference type="EMBL" id="SVD39151.1"/>
    </source>
</evidence>
<evidence type="ECO:0000256" key="1">
    <source>
        <dbReference type="SAM" id="Phobius"/>
    </source>
</evidence>
<keyword evidence="1" id="KW-0812">Transmembrane</keyword>